<evidence type="ECO:0000313" key="1">
    <source>
        <dbReference type="EMBL" id="ANJ87152.1"/>
    </source>
</evidence>
<dbReference type="Proteomes" id="UP000035050">
    <property type="component" value="Chromosome"/>
</dbReference>
<sequence>MTAMYWLSGGLTLALLAYLVYALFKPEDLA</sequence>
<dbReference type="InterPro" id="IPR011726">
    <property type="entry name" value="KdpF"/>
</dbReference>
<dbReference type="GeneID" id="88094447"/>
<protein>
    <submittedName>
        <fullName evidence="1">K+-transporting ATPase subunit F</fullName>
    </submittedName>
</protein>
<dbReference type="NCBIfam" id="TIGR02115">
    <property type="entry name" value="potass_kdpF"/>
    <property type="match status" value="1"/>
</dbReference>
<proteinExistence type="predicted"/>
<name>A0A192B1J1_9BURK</name>
<dbReference type="EMBL" id="CP011253">
    <property type="protein sequence ID" value="ANJ87152.1"/>
    <property type="molecule type" value="Genomic_DNA"/>
</dbReference>
<organism evidence="1 2">
    <name type="scientific">Pandoraea oxalativorans</name>
    <dbReference type="NCBI Taxonomy" id="573737"/>
    <lineage>
        <taxon>Bacteria</taxon>
        <taxon>Pseudomonadati</taxon>
        <taxon>Pseudomonadota</taxon>
        <taxon>Betaproteobacteria</taxon>
        <taxon>Burkholderiales</taxon>
        <taxon>Burkholderiaceae</taxon>
        <taxon>Pandoraea</taxon>
    </lineage>
</organism>
<dbReference type="RefSeq" id="WP_063389843.1">
    <property type="nucleotide sequence ID" value="NZ_CP011253.3"/>
</dbReference>
<dbReference type="AlphaFoldDB" id="A0A192B1J1"/>
<evidence type="ECO:0000313" key="2">
    <source>
        <dbReference type="Proteomes" id="UP000035050"/>
    </source>
</evidence>
<dbReference type="GO" id="GO:0005886">
    <property type="term" value="C:plasma membrane"/>
    <property type="evidence" value="ECO:0007669"/>
    <property type="project" value="InterPro"/>
</dbReference>
<dbReference type="KEGG" id="pox:MB84_31150"/>
<dbReference type="GO" id="GO:0008556">
    <property type="term" value="F:P-type potassium transmembrane transporter activity"/>
    <property type="evidence" value="ECO:0007669"/>
    <property type="project" value="InterPro"/>
</dbReference>
<dbReference type="Pfam" id="PF09604">
    <property type="entry name" value="Potass_KdpF"/>
    <property type="match status" value="1"/>
</dbReference>
<accession>A0A192B1J1</accession>
<keyword evidence="2" id="KW-1185">Reference proteome</keyword>
<reference evidence="1" key="1">
    <citation type="submission" date="2016-06" db="EMBL/GenBank/DDBJ databases">
        <title>Pandoraea oxalativorans DSM 23570 Genome Sequencing.</title>
        <authorList>
            <person name="Ee R."/>
            <person name="Lim Y.-L."/>
            <person name="Yong D."/>
            <person name="Yin W.-F."/>
            <person name="Chan K.-G."/>
        </authorList>
    </citation>
    <scope>NUCLEOTIDE SEQUENCE</scope>
    <source>
        <strain evidence="1">DSM 23570</strain>
    </source>
</reference>
<gene>
    <name evidence="1" type="ORF">MB84_31150</name>
</gene>